<comment type="caution">
    <text evidence="2">The sequence shown here is derived from an EMBL/GenBank/DDBJ whole genome shotgun (WGS) entry which is preliminary data.</text>
</comment>
<gene>
    <name evidence="2" type="ORF">NLJ89_g12153</name>
</gene>
<evidence type="ECO:0000313" key="3">
    <source>
        <dbReference type="Proteomes" id="UP001148786"/>
    </source>
</evidence>
<dbReference type="OrthoDB" id="10524796at2759"/>
<dbReference type="AlphaFoldDB" id="A0A9W8JME4"/>
<organism evidence="2 3">
    <name type="scientific">Agrocybe chaxingu</name>
    <dbReference type="NCBI Taxonomy" id="84603"/>
    <lineage>
        <taxon>Eukaryota</taxon>
        <taxon>Fungi</taxon>
        <taxon>Dikarya</taxon>
        <taxon>Basidiomycota</taxon>
        <taxon>Agaricomycotina</taxon>
        <taxon>Agaricomycetes</taxon>
        <taxon>Agaricomycetidae</taxon>
        <taxon>Agaricales</taxon>
        <taxon>Agaricineae</taxon>
        <taxon>Strophariaceae</taxon>
        <taxon>Agrocybe</taxon>
    </lineage>
</organism>
<evidence type="ECO:0000313" key="2">
    <source>
        <dbReference type="EMBL" id="KAJ3482193.1"/>
    </source>
</evidence>
<proteinExistence type="predicted"/>
<feature type="region of interest" description="Disordered" evidence="1">
    <location>
        <begin position="1"/>
        <end position="99"/>
    </location>
</feature>
<dbReference type="Proteomes" id="UP001148786">
    <property type="component" value="Unassembled WGS sequence"/>
</dbReference>
<name>A0A9W8JME4_9AGAR</name>
<dbReference type="EMBL" id="JANKHO010003609">
    <property type="protein sequence ID" value="KAJ3482193.1"/>
    <property type="molecule type" value="Genomic_DNA"/>
</dbReference>
<keyword evidence="3" id="KW-1185">Reference proteome</keyword>
<protein>
    <submittedName>
        <fullName evidence="2">Uncharacterized protein</fullName>
    </submittedName>
</protein>
<accession>A0A9W8JME4</accession>
<reference evidence="2" key="1">
    <citation type="submission" date="2022-07" db="EMBL/GenBank/DDBJ databases">
        <title>Genome Sequence of Agrocybe chaxingu.</title>
        <authorList>
            <person name="Buettner E."/>
        </authorList>
    </citation>
    <scope>NUCLEOTIDE SEQUENCE</scope>
    <source>
        <strain evidence="2">MP-N11</strain>
    </source>
</reference>
<sequence>MPEPFGIPIYTGSAGYRAPLYSPAEWRSPPRDEWRSPPAPQQSGMPSPNLRRKPTGTIDPINVPAPALQRGPSPTPTGAAVASADPKSSGPSAPPNVPKIPLIQEIKDFLATAEGGKVFHRECSLTEFEIFNRKAEEGLFGLNGEKIK</sequence>
<evidence type="ECO:0000256" key="1">
    <source>
        <dbReference type="SAM" id="MobiDB-lite"/>
    </source>
</evidence>